<keyword evidence="2" id="KW-1185">Reference proteome</keyword>
<organism evidence="1 2">
    <name type="scientific">Fusobacterium phage Fnu1</name>
    <dbReference type="NCBI Taxonomy" id="2530024"/>
    <lineage>
        <taxon>Viruses</taxon>
        <taxon>Duplodnaviria</taxon>
        <taxon>Heunggongvirae</taxon>
        <taxon>Uroviricota</taxon>
        <taxon>Caudoviricetes</taxon>
        <taxon>Latrobevirus</taxon>
        <taxon>Latrobevirus FNU1</taxon>
    </lineage>
</organism>
<dbReference type="EMBL" id="MK554696">
    <property type="protein sequence ID" value="QBJ04167.1"/>
    <property type="molecule type" value="Genomic_DNA"/>
</dbReference>
<accession>A0A481W5M0</accession>
<reference evidence="1 2" key="1">
    <citation type="submission" date="2019-02" db="EMBL/GenBank/DDBJ databases">
        <title>Genomic, morphological and functional characterisation of novel bacteriophage Fnu1 capable of disrupt Fusobacterium nucleatum biofilm.</title>
        <authorList>
            <person name="Kabwe M."/>
            <person name="Brown T.L."/>
            <person name="Dashper S."/>
            <person name="Speirs L."/>
            <person name="Ku H."/>
            <person name="Petrovski S."/>
            <person name="Chan H.T."/>
            <person name="Lock P."/>
            <person name="Tucci J."/>
        </authorList>
    </citation>
    <scope>NUCLEOTIDE SEQUENCE [LARGE SCALE GENOMIC DNA]</scope>
</reference>
<proteinExistence type="predicted"/>
<evidence type="ECO:0000313" key="1">
    <source>
        <dbReference type="EMBL" id="QBJ04167.1"/>
    </source>
</evidence>
<name>A0A481W5M0_9CAUD</name>
<sequence length="124" mass="15103">MKCEVCGKEIKKDRFHKMYLEEINNYIFICHNCLKTETVKVYKIKDGITNKIRGYYPPKLKFIQYEDEQEFKNIKEYIYTLNERKNYLEQQSKNTTDEVLLFLYQDELKNIKLELAHLQEESDS</sequence>
<evidence type="ECO:0000313" key="2">
    <source>
        <dbReference type="Proteomes" id="UP000292160"/>
    </source>
</evidence>
<dbReference type="Proteomes" id="UP000292160">
    <property type="component" value="Segment"/>
</dbReference>
<protein>
    <submittedName>
        <fullName evidence="1">Uncharacterized protein</fullName>
    </submittedName>
</protein>
<dbReference type="GeneID" id="65071955"/>
<dbReference type="RefSeq" id="YP_010082947.1">
    <property type="nucleotide sequence ID" value="NC_055035.1"/>
</dbReference>
<dbReference type="KEGG" id="vg:65071955"/>